<evidence type="ECO:0000259" key="2">
    <source>
        <dbReference type="PROSITE" id="PS51677"/>
    </source>
</evidence>
<dbReference type="CDD" id="cd10917">
    <property type="entry name" value="CE4_NodB_like_6s_7s"/>
    <property type="match status" value="1"/>
</dbReference>
<evidence type="ECO:0000313" key="4">
    <source>
        <dbReference type="Proteomes" id="UP001597046"/>
    </source>
</evidence>
<organism evidence="3 4">
    <name type="scientific">Terrabacter terrigena</name>
    <dbReference type="NCBI Taxonomy" id="574718"/>
    <lineage>
        <taxon>Bacteria</taxon>
        <taxon>Bacillati</taxon>
        <taxon>Actinomycetota</taxon>
        <taxon>Actinomycetes</taxon>
        <taxon>Micrococcales</taxon>
        <taxon>Intrasporangiaceae</taxon>
        <taxon>Terrabacter</taxon>
    </lineage>
</organism>
<dbReference type="GO" id="GO:0016787">
    <property type="term" value="F:hydrolase activity"/>
    <property type="evidence" value="ECO:0007669"/>
    <property type="project" value="UniProtKB-KW"/>
</dbReference>
<dbReference type="PANTHER" id="PTHR10587:SF137">
    <property type="entry name" value="4-DEOXY-4-FORMAMIDO-L-ARABINOSE-PHOSPHOUNDECAPRENOL DEFORMYLASE ARND-RELATED"/>
    <property type="match status" value="1"/>
</dbReference>
<name>A0ABW3MR89_9MICO</name>
<dbReference type="PROSITE" id="PS51677">
    <property type="entry name" value="NODB"/>
    <property type="match status" value="1"/>
</dbReference>
<dbReference type="Proteomes" id="UP001597046">
    <property type="component" value="Unassembled WGS sequence"/>
</dbReference>
<proteinExistence type="predicted"/>
<keyword evidence="3" id="KW-0378">Hydrolase</keyword>
<dbReference type="EC" id="3.-.-.-" evidence="3"/>
<dbReference type="InterPro" id="IPR011330">
    <property type="entry name" value="Glyco_hydro/deAcase_b/a-brl"/>
</dbReference>
<feature type="compositionally biased region" description="Low complexity" evidence="1">
    <location>
        <begin position="29"/>
        <end position="44"/>
    </location>
</feature>
<feature type="region of interest" description="Disordered" evidence="1">
    <location>
        <begin position="1"/>
        <end position="49"/>
    </location>
</feature>
<feature type="compositionally biased region" description="Low complexity" evidence="1">
    <location>
        <begin position="73"/>
        <end position="91"/>
    </location>
</feature>
<dbReference type="Pfam" id="PF01522">
    <property type="entry name" value="Polysacc_deac_1"/>
    <property type="match status" value="1"/>
</dbReference>
<dbReference type="RefSeq" id="WP_386049939.1">
    <property type="nucleotide sequence ID" value="NZ_JBHTKH010000001.1"/>
</dbReference>
<dbReference type="SUPFAM" id="SSF88713">
    <property type="entry name" value="Glycoside hydrolase/deacetylase"/>
    <property type="match status" value="1"/>
</dbReference>
<feature type="compositionally biased region" description="Low complexity" evidence="1">
    <location>
        <begin position="101"/>
        <end position="120"/>
    </location>
</feature>
<feature type="region of interest" description="Disordered" evidence="1">
    <location>
        <begin position="73"/>
        <end position="123"/>
    </location>
</feature>
<accession>A0ABW3MR89</accession>
<protein>
    <submittedName>
        <fullName evidence="3">Polysaccharide deacetylase family protein</fullName>
        <ecNumber evidence="3">3.-.-.-</ecNumber>
    </submittedName>
</protein>
<dbReference type="InterPro" id="IPR002509">
    <property type="entry name" value="NODB_dom"/>
</dbReference>
<dbReference type="PANTHER" id="PTHR10587">
    <property type="entry name" value="GLYCOSYL TRANSFERASE-RELATED"/>
    <property type="match status" value="1"/>
</dbReference>
<gene>
    <name evidence="3" type="ORF">ACFQ2V_00420</name>
</gene>
<reference evidence="4" key="1">
    <citation type="journal article" date="2019" name="Int. J. Syst. Evol. Microbiol.">
        <title>The Global Catalogue of Microorganisms (GCM) 10K type strain sequencing project: providing services to taxonomists for standard genome sequencing and annotation.</title>
        <authorList>
            <consortium name="The Broad Institute Genomics Platform"/>
            <consortium name="The Broad Institute Genome Sequencing Center for Infectious Disease"/>
            <person name="Wu L."/>
            <person name="Ma J."/>
        </authorList>
    </citation>
    <scope>NUCLEOTIDE SEQUENCE [LARGE SCALE GENOMIC DNA]</scope>
    <source>
        <strain evidence="4">CCUG 57508</strain>
    </source>
</reference>
<evidence type="ECO:0000313" key="3">
    <source>
        <dbReference type="EMBL" id="MFD1052752.1"/>
    </source>
</evidence>
<comment type="caution">
    <text evidence="3">The sequence shown here is derived from an EMBL/GenBank/DDBJ whole genome shotgun (WGS) entry which is preliminary data.</text>
</comment>
<dbReference type="Gene3D" id="3.20.20.370">
    <property type="entry name" value="Glycoside hydrolase/deacetylase"/>
    <property type="match status" value="1"/>
</dbReference>
<feature type="domain" description="NodB homology" evidence="2">
    <location>
        <begin position="144"/>
        <end position="323"/>
    </location>
</feature>
<dbReference type="InterPro" id="IPR050248">
    <property type="entry name" value="Polysacc_deacetylase_ArnD"/>
</dbReference>
<sequence length="330" mass="33072">MTTDAGGGSSPTADRADARTPGDPRVLPAATTEETAAETAAARATHAEGGARVDRRLFLTAVTGSVALGAAACSAPGGPSASPQSRSASASVTADRTTTSPAPRGPTTTNATTAGGAATTSGRVTPVVLRTDGPDIVHGPTNRALVALTFHGAGDPSLTHRALDLLALHDARVTVFAVGTWLTAHLDLGKALVDGGHDLGNHTWSHRTMPRLDPVDARAEVTRGAEAVARVPGSSPLLFRPSGTPSSTATIRAAARSAGYHRCVSYSVDPRDYADPGPAAVTARTLAGVAPGSIVSLHLGHAGTVAALPSVLSGLASRGLRAVTLSELLA</sequence>
<keyword evidence="4" id="KW-1185">Reference proteome</keyword>
<dbReference type="EMBL" id="JBHTKH010000001">
    <property type="protein sequence ID" value="MFD1052752.1"/>
    <property type="molecule type" value="Genomic_DNA"/>
</dbReference>
<evidence type="ECO:0000256" key="1">
    <source>
        <dbReference type="SAM" id="MobiDB-lite"/>
    </source>
</evidence>